<dbReference type="Proteomes" id="UP000051373">
    <property type="component" value="Unassembled WGS sequence"/>
</dbReference>
<dbReference type="CDD" id="cd07302">
    <property type="entry name" value="CHD"/>
    <property type="match status" value="1"/>
</dbReference>
<accession>A0A0S8FUJ5</accession>
<feature type="domain" description="Guanylate cyclase" evidence="1">
    <location>
        <begin position="38"/>
        <end position="135"/>
    </location>
</feature>
<sequence length="215" mass="24018">MLCMTCKKEVNQPLNFCPWCGTTLRAETPSRFENVKLTFLRVDLSGFTKMSEAMIAEDVMAVLNEIFGVFAKIVESNKGIVYQLIGDEIVSIFGLNIESGFAPHMAILTADEMFSKLLDFNKKGGFKSPIGLKVGAEIESASIFDLHYDLKSALILTKGFRKSQILQKNAATNTILVGENLHKVTKGFFDYREVGEFVEESFAVKAYEYKLKLKG</sequence>
<dbReference type="GO" id="GO:0009190">
    <property type="term" value="P:cyclic nucleotide biosynthetic process"/>
    <property type="evidence" value="ECO:0007669"/>
    <property type="project" value="InterPro"/>
</dbReference>
<comment type="caution">
    <text evidence="2">The sequence shown here is derived from an EMBL/GenBank/DDBJ whole genome shotgun (WGS) entry which is preliminary data.</text>
</comment>
<dbReference type="GO" id="GO:0004016">
    <property type="term" value="F:adenylate cyclase activity"/>
    <property type="evidence" value="ECO:0007669"/>
    <property type="project" value="UniProtKB-ARBA"/>
</dbReference>
<evidence type="ECO:0000313" key="3">
    <source>
        <dbReference type="Proteomes" id="UP000051373"/>
    </source>
</evidence>
<name>A0A0S8FUJ5_UNCW3</name>
<dbReference type="SUPFAM" id="SSF55073">
    <property type="entry name" value="Nucleotide cyclase"/>
    <property type="match status" value="1"/>
</dbReference>
<gene>
    <name evidence="2" type="ORF">AMJ83_02855</name>
</gene>
<evidence type="ECO:0000313" key="2">
    <source>
        <dbReference type="EMBL" id="KPK64371.1"/>
    </source>
</evidence>
<dbReference type="PROSITE" id="PS50125">
    <property type="entry name" value="GUANYLATE_CYCLASE_2"/>
    <property type="match status" value="1"/>
</dbReference>
<dbReference type="InterPro" id="IPR029787">
    <property type="entry name" value="Nucleotide_cyclase"/>
</dbReference>
<reference evidence="2 3" key="1">
    <citation type="journal article" date="2015" name="Microbiome">
        <title>Genomic resolution of linkages in carbon, nitrogen, and sulfur cycling among widespread estuary sediment bacteria.</title>
        <authorList>
            <person name="Baker B.J."/>
            <person name="Lazar C.S."/>
            <person name="Teske A.P."/>
            <person name="Dick G.J."/>
        </authorList>
    </citation>
    <scope>NUCLEOTIDE SEQUENCE [LARGE SCALE GENOMIC DNA]</scope>
    <source>
        <strain evidence="2">SM23_42</strain>
    </source>
</reference>
<dbReference type="AlphaFoldDB" id="A0A0S8FUJ5"/>
<organism evidence="2 3">
    <name type="scientific">candidate division WOR_3 bacterium SM23_42</name>
    <dbReference type="NCBI Taxonomy" id="1703779"/>
    <lineage>
        <taxon>Bacteria</taxon>
        <taxon>Bacteria division WOR-3</taxon>
    </lineage>
</organism>
<protein>
    <recommendedName>
        <fullName evidence="1">Guanylate cyclase domain-containing protein</fullName>
    </recommendedName>
</protein>
<dbReference type="GO" id="GO:0035556">
    <property type="term" value="P:intracellular signal transduction"/>
    <property type="evidence" value="ECO:0007669"/>
    <property type="project" value="InterPro"/>
</dbReference>
<dbReference type="Gene3D" id="3.30.70.1230">
    <property type="entry name" value="Nucleotide cyclase"/>
    <property type="match status" value="1"/>
</dbReference>
<dbReference type="Pfam" id="PF00211">
    <property type="entry name" value="Guanylate_cyc"/>
    <property type="match status" value="1"/>
</dbReference>
<dbReference type="EMBL" id="LJUJ01000003">
    <property type="protein sequence ID" value="KPK64371.1"/>
    <property type="molecule type" value="Genomic_DNA"/>
</dbReference>
<evidence type="ECO:0000259" key="1">
    <source>
        <dbReference type="PROSITE" id="PS50125"/>
    </source>
</evidence>
<dbReference type="STRING" id="1703779.AMJ83_02855"/>
<proteinExistence type="predicted"/>
<dbReference type="InterPro" id="IPR001054">
    <property type="entry name" value="A/G_cyclase"/>
</dbReference>